<feature type="region of interest" description="Disordered" evidence="2">
    <location>
        <begin position="1"/>
        <end position="45"/>
    </location>
</feature>
<accession>A0A9P5DRZ0</accession>
<reference evidence="3" key="2">
    <citation type="submission" date="2020-02" db="EMBL/GenBank/DDBJ databases">
        <title>Identification and distribution of gene clusters putatively required for synthesis of sphingolipid metabolism inhibitors in phylogenetically diverse species of the filamentous fungus Fusarium.</title>
        <authorList>
            <person name="Kim H.-S."/>
            <person name="Busman M."/>
            <person name="Brown D.W."/>
            <person name="Divon H."/>
            <person name="Uhlig S."/>
            <person name="Proctor R.H."/>
        </authorList>
    </citation>
    <scope>NUCLEOTIDE SEQUENCE</scope>
    <source>
        <strain evidence="3">NRRL 25174</strain>
    </source>
</reference>
<organism evidence="3 4">
    <name type="scientific">Fusarium beomiforme</name>
    <dbReference type="NCBI Taxonomy" id="44412"/>
    <lineage>
        <taxon>Eukaryota</taxon>
        <taxon>Fungi</taxon>
        <taxon>Dikarya</taxon>
        <taxon>Ascomycota</taxon>
        <taxon>Pezizomycotina</taxon>
        <taxon>Sordariomycetes</taxon>
        <taxon>Hypocreomycetidae</taxon>
        <taxon>Hypocreales</taxon>
        <taxon>Nectriaceae</taxon>
        <taxon>Fusarium</taxon>
        <taxon>Fusarium burgessii species complex</taxon>
    </lineage>
</organism>
<reference evidence="3" key="1">
    <citation type="journal article" date="2017" name="Mycologia">
        <title>Fusarium algeriense, sp. nov., a novel toxigenic crown rot pathogen of durum wheat from Algeria is nested in the Fusarium burgessii species complex.</title>
        <authorList>
            <person name="Laraba I."/>
            <person name="Keddad A."/>
            <person name="Boureghda H."/>
            <person name="Abdallah N."/>
            <person name="Vaughan M.M."/>
            <person name="Proctor R.H."/>
            <person name="Busman M."/>
            <person name="O'Donnell K."/>
        </authorList>
    </citation>
    <scope>NUCLEOTIDE SEQUENCE</scope>
    <source>
        <strain evidence="3">NRRL 25174</strain>
    </source>
</reference>
<evidence type="ECO:0000256" key="2">
    <source>
        <dbReference type="SAM" id="MobiDB-lite"/>
    </source>
</evidence>
<evidence type="ECO:0008006" key="5">
    <source>
        <dbReference type="Google" id="ProtNLM"/>
    </source>
</evidence>
<comment type="caution">
    <text evidence="3">The sequence shown here is derived from an EMBL/GenBank/DDBJ whole genome shotgun (WGS) entry which is preliminary data.</text>
</comment>
<dbReference type="OrthoDB" id="4505928at2759"/>
<feature type="region of interest" description="Disordered" evidence="2">
    <location>
        <begin position="167"/>
        <end position="236"/>
    </location>
</feature>
<name>A0A9P5DRZ0_9HYPO</name>
<feature type="coiled-coil region" evidence="1">
    <location>
        <begin position="78"/>
        <end position="105"/>
    </location>
</feature>
<keyword evidence="4" id="KW-1185">Reference proteome</keyword>
<dbReference type="CDD" id="cd14688">
    <property type="entry name" value="bZIP_YAP"/>
    <property type="match status" value="1"/>
</dbReference>
<dbReference type="PANTHER" id="PTHR42070:SF1">
    <property type="entry name" value="FILAMENT ASSOCIATED PROTEIN, PUTATIVE (AFU_ORTHOLOGUE AFUA_8G06630)-RELATED"/>
    <property type="match status" value="1"/>
</dbReference>
<keyword evidence="1" id="KW-0175">Coiled coil</keyword>
<evidence type="ECO:0000313" key="4">
    <source>
        <dbReference type="Proteomes" id="UP000730481"/>
    </source>
</evidence>
<dbReference type="AlphaFoldDB" id="A0A9P5DRZ0"/>
<dbReference type="Proteomes" id="UP000730481">
    <property type="component" value="Unassembled WGS sequence"/>
</dbReference>
<dbReference type="PANTHER" id="PTHR42070">
    <property type="entry name" value="FILAMENT ASSOCIATED PROTEIN, PUTATIVE (AFU_ORTHOLOGUE AFUA_8G06630)-RELATED"/>
    <property type="match status" value="1"/>
</dbReference>
<feature type="compositionally biased region" description="Basic and acidic residues" evidence="2">
    <location>
        <begin position="32"/>
        <end position="41"/>
    </location>
</feature>
<gene>
    <name evidence="3" type="ORF">FBEOM_11188</name>
</gene>
<feature type="region of interest" description="Disordered" evidence="2">
    <location>
        <begin position="268"/>
        <end position="289"/>
    </location>
</feature>
<evidence type="ECO:0000313" key="3">
    <source>
        <dbReference type="EMBL" id="KAF4334991.1"/>
    </source>
</evidence>
<sequence>MAGCTTDMPAPHIGKNPARELDDDSLVLNRDQSQRVDESQHKNKRTASAPNLYFPLCVTQTSSIEKTYRLTENKRRYRARRKEYVSDLERRLAEAREQGIKATTEVQLAARKVVVENEQLRDLLRLAGFADEDINVWTRREPDEANCARRREIERMARLCSTFAPSRGGGAVQAEKISLSSKTDGKGELDQAGNISEITGIPSIPNEPLDSEPDPPNCPDFDTATTCPPPETSKVPAAAQVETQTCQDKKSMPCRLLSRLAENPATDITQIPVPPESVDPLQDATDHEGGVECGKAYEMLMRYATSEEKMDTVAQALESGCTSTGKGRCVVKKNTVWEALDRISG</sequence>
<proteinExistence type="predicted"/>
<dbReference type="EMBL" id="PVQB02000609">
    <property type="protein sequence ID" value="KAF4334991.1"/>
    <property type="molecule type" value="Genomic_DNA"/>
</dbReference>
<protein>
    <recommendedName>
        <fullName evidence="5">BZIP domain-containing protein</fullName>
    </recommendedName>
</protein>
<evidence type="ECO:0000256" key="1">
    <source>
        <dbReference type="SAM" id="Coils"/>
    </source>
</evidence>